<dbReference type="Gene3D" id="3.90.950.20">
    <property type="entry name" value="CinA-like"/>
    <property type="match status" value="1"/>
</dbReference>
<feature type="domain" description="CinA C-terminal" evidence="1">
    <location>
        <begin position="17"/>
        <end position="166"/>
    </location>
</feature>
<dbReference type="EMBL" id="PIQH01000004">
    <property type="protein sequence ID" value="RUO80615.1"/>
    <property type="molecule type" value="Genomic_DNA"/>
</dbReference>
<keyword evidence="3" id="KW-1185">Reference proteome</keyword>
<sequence>MTDNAYHNQQQRQCAVLAEQLGQLLHSRQQTVATAESCTAGGIAYWLTAIAGSSAWFHGAMVTYTNQLKQQWLGVTPATLAQEGAVSRDCVAQMAAGIRQQTASDWSIAVSGVAGPAGGTIDKPVGLVWFALAGPGIERQWKQQFTGDRQTVREKTIIDALDNLINEIKSAP</sequence>
<organism evidence="2 3">
    <name type="scientific">Idiomarina tyrosinivorans</name>
    <dbReference type="NCBI Taxonomy" id="1445662"/>
    <lineage>
        <taxon>Bacteria</taxon>
        <taxon>Pseudomonadati</taxon>
        <taxon>Pseudomonadota</taxon>
        <taxon>Gammaproteobacteria</taxon>
        <taxon>Alteromonadales</taxon>
        <taxon>Idiomarinaceae</taxon>
        <taxon>Idiomarina</taxon>
    </lineage>
</organism>
<accession>A0A432ZRR3</accession>
<dbReference type="OrthoDB" id="9801454at2"/>
<evidence type="ECO:0000259" key="1">
    <source>
        <dbReference type="Pfam" id="PF02464"/>
    </source>
</evidence>
<dbReference type="SUPFAM" id="SSF142433">
    <property type="entry name" value="CinA-like"/>
    <property type="match status" value="1"/>
</dbReference>
<gene>
    <name evidence="2" type="ORF">CWI84_06030</name>
</gene>
<dbReference type="Pfam" id="PF02464">
    <property type="entry name" value="CinA"/>
    <property type="match status" value="1"/>
</dbReference>
<name>A0A432ZRR3_9GAMM</name>
<dbReference type="Proteomes" id="UP000287996">
    <property type="component" value="Unassembled WGS sequence"/>
</dbReference>
<comment type="caution">
    <text evidence="2">The sequence shown here is derived from an EMBL/GenBank/DDBJ whole genome shotgun (WGS) entry which is preliminary data.</text>
</comment>
<proteinExistence type="predicted"/>
<dbReference type="RefSeq" id="WP_126841675.1">
    <property type="nucleotide sequence ID" value="NZ_PIQH01000004.1"/>
</dbReference>
<evidence type="ECO:0000313" key="2">
    <source>
        <dbReference type="EMBL" id="RUO80615.1"/>
    </source>
</evidence>
<dbReference type="InterPro" id="IPR036653">
    <property type="entry name" value="CinA-like_C"/>
</dbReference>
<evidence type="ECO:0000313" key="3">
    <source>
        <dbReference type="Proteomes" id="UP000287996"/>
    </source>
</evidence>
<dbReference type="AlphaFoldDB" id="A0A432ZRR3"/>
<reference evidence="2 3" key="1">
    <citation type="journal article" date="2011" name="Front. Microbiol.">
        <title>Genomic signatures of strain selection and enhancement in Bacillus atrophaeus var. globigii, a historical biowarfare simulant.</title>
        <authorList>
            <person name="Gibbons H.S."/>
            <person name="Broomall S.M."/>
            <person name="McNew L.A."/>
            <person name="Daligault H."/>
            <person name="Chapman C."/>
            <person name="Bruce D."/>
            <person name="Karavis M."/>
            <person name="Krepps M."/>
            <person name="McGregor P.A."/>
            <person name="Hong C."/>
            <person name="Park K.H."/>
            <person name="Akmal A."/>
            <person name="Feldman A."/>
            <person name="Lin J.S."/>
            <person name="Chang W.E."/>
            <person name="Higgs B.W."/>
            <person name="Demirev P."/>
            <person name="Lindquist J."/>
            <person name="Liem A."/>
            <person name="Fochler E."/>
            <person name="Read T.D."/>
            <person name="Tapia R."/>
            <person name="Johnson S."/>
            <person name="Bishop-Lilly K.A."/>
            <person name="Detter C."/>
            <person name="Han C."/>
            <person name="Sozhamannan S."/>
            <person name="Rosenzweig C.N."/>
            <person name="Skowronski E.W."/>
        </authorList>
    </citation>
    <scope>NUCLEOTIDE SEQUENCE [LARGE SCALE GENOMIC DNA]</scope>
    <source>
        <strain evidence="2 3">CC-PW-9</strain>
    </source>
</reference>
<dbReference type="NCBIfam" id="TIGR00199">
    <property type="entry name" value="PncC_domain"/>
    <property type="match status" value="1"/>
</dbReference>
<protein>
    <submittedName>
        <fullName evidence="2">Damage-inducible protein CinA</fullName>
    </submittedName>
</protein>
<dbReference type="InterPro" id="IPR008136">
    <property type="entry name" value="CinA_C"/>
</dbReference>